<protein>
    <submittedName>
        <fullName evidence="1">Uncharacterized protein</fullName>
    </submittedName>
</protein>
<reference evidence="1" key="1">
    <citation type="submission" date="2020-05" db="EMBL/GenBank/DDBJ databases">
        <title>Large-scale comparative analyses of tick genomes elucidate their genetic diversity and vector capacities.</title>
        <authorList>
            <person name="Jia N."/>
            <person name="Wang J."/>
            <person name="Shi W."/>
            <person name="Du L."/>
            <person name="Sun Y."/>
            <person name="Zhan W."/>
            <person name="Jiang J."/>
            <person name="Wang Q."/>
            <person name="Zhang B."/>
            <person name="Ji P."/>
            <person name="Sakyi L.B."/>
            <person name="Cui X."/>
            <person name="Yuan T."/>
            <person name="Jiang B."/>
            <person name="Yang W."/>
            <person name="Lam T.T.-Y."/>
            <person name="Chang Q."/>
            <person name="Ding S."/>
            <person name="Wang X."/>
            <person name="Zhu J."/>
            <person name="Ruan X."/>
            <person name="Zhao L."/>
            <person name="Wei J."/>
            <person name="Que T."/>
            <person name="Du C."/>
            <person name="Cheng J."/>
            <person name="Dai P."/>
            <person name="Han X."/>
            <person name="Huang E."/>
            <person name="Gao Y."/>
            <person name="Liu J."/>
            <person name="Shao H."/>
            <person name="Ye R."/>
            <person name="Li L."/>
            <person name="Wei W."/>
            <person name="Wang X."/>
            <person name="Wang C."/>
            <person name="Yang T."/>
            <person name="Huo Q."/>
            <person name="Li W."/>
            <person name="Guo W."/>
            <person name="Chen H."/>
            <person name="Zhou L."/>
            <person name="Ni X."/>
            <person name="Tian J."/>
            <person name="Zhou Y."/>
            <person name="Sheng Y."/>
            <person name="Liu T."/>
            <person name="Pan Y."/>
            <person name="Xia L."/>
            <person name="Li J."/>
            <person name="Zhao F."/>
            <person name="Cao W."/>
        </authorList>
    </citation>
    <scope>NUCLEOTIDE SEQUENCE</scope>
    <source>
        <strain evidence="1">Hyas-2018</strain>
    </source>
</reference>
<name>A0ACB7TDA1_HYAAI</name>
<accession>A0ACB7TDA1</accession>
<dbReference type="Proteomes" id="UP000821845">
    <property type="component" value="Chromosome 1"/>
</dbReference>
<proteinExistence type="predicted"/>
<comment type="caution">
    <text evidence="1">The sequence shown here is derived from an EMBL/GenBank/DDBJ whole genome shotgun (WGS) entry which is preliminary data.</text>
</comment>
<keyword evidence="2" id="KW-1185">Reference proteome</keyword>
<dbReference type="EMBL" id="CM023481">
    <property type="protein sequence ID" value="KAH6944790.1"/>
    <property type="molecule type" value="Genomic_DNA"/>
</dbReference>
<evidence type="ECO:0000313" key="1">
    <source>
        <dbReference type="EMBL" id="KAH6944790.1"/>
    </source>
</evidence>
<gene>
    <name evidence="1" type="ORF">HPB50_005201</name>
</gene>
<evidence type="ECO:0000313" key="2">
    <source>
        <dbReference type="Proteomes" id="UP000821845"/>
    </source>
</evidence>
<sequence length="112" mass="12229">MSPALLLGRKKRLHECVGSPLEIREENNLQVRYTGAGMNVARSFGPAVMSGMFDDHWVFWLGPILGGVIAAVVYENVFQAPPITSEDLDKAQITAMAKLANKEVVADRTTSI</sequence>
<organism evidence="1 2">
    <name type="scientific">Hyalomma asiaticum</name>
    <name type="common">Tick</name>
    <dbReference type="NCBI Taxonomy" id="266040"/>
    <lineage>
        <taxon>Eukaryota</taxon>
        <taxon>Metazoa</taxon>
        <taxon>Ecdysozoa</taxon>
        <taxon>Arthropoda</taxon>
        <taxon>Chelicerata</taxon>
        <taxon>Arachnida</taxon>
        <taxon>Acari</taxon>
        <taxon>Parasitiformes</taxon>
        <taxon>Ixodida</taxon>
        <taxon>Ixodoidea</taxon>
        <taxon>Ixodidae</taxon>
        <taxon>Hyalomminae</taxon>
        <taxon>Hyalomma</taxon>
    </lineage>
</organism>